<gene>
    <name evidence="2" type="ORF">C4520_11910</name>
</gene>
<dbReference type="AlphaFoldDB" id="A0A3A4NPP3"/>
<dbReference type="Proteomes" id="UP000265882">
    <property type="component" value="Unassembled WGS sequence"/>
</dbReference>
<feature type="domain" description="N-acetyltransferase" evidence="1">
    <location>
        <begin position="2"/>
        <end position="177"/>
    </location>
</feature>
<evidence type="ECO:0000313" key="3">
    <source>
        <dbReference type="Proteomes" id="UP000265882"/>
    </source>
</evidence>
<proteinExistence type="predicted"/>
<dbReference type="CDD" id="cd04301">
    <property type="entry name" value="NAT_SF"/>
    <property type="match status" value="1"/>
</dbReference>
<dbReference type="PROSITE" id="PS51186">
    <property type="entry name" value="GNAT"/>
    <property type="match status" value="1"/>
</dbReference>
<dbReference type="Gene3D" id="3.40.630.30">
    <property type="match status" value="1"/>
</dbReference>
<organism evidence="2 3">
    <name type="scientific">Abyssobacteria bacterium (strain SURF_5)</name>
    <dbReference type="NCBI Taxonomy" id="2093360"/>
    <lineage>
        <taxon>Bacteria</taxon>
        <taxon>Pseudomonadati</taxon>
        <taxon>Candidatus Hydrogenedentota</taxon>
        <taxon>Candidatus Abyssobacteria</taxon>
    </lineage>
</organism>
<dbReference type="InterPro" id="IPR000182">
    <property type="entry name" value="GNAT_dom"/>
</dbReference>
<dbReference type="SUPFAM" id="SSF55729">
    <property type="entry name" value="Acyl-CoA N-acyltransferases (Nat)"/>
    <property type="match status" value="1"/>
</dbReference>
<dbReference type="Pfam" id="PF00583">
    <property type="entry name" value="Acetyltransf_1"/>
    <property type="match status" value="1"/>
</dbReference>
<comment type="caution">
    <text evidence="2">The sequence shown here is derived from an EMBL/GenBank/DDBJ whole genome shotgun (WGS) entry which is preliminary data.</text>
</comment>
<keyword evidence="2" id="KW-0808">Transferase</keyword>
<accession>A0A3A4NPP3</accession>
<evidence type="ECO:0000313" key="2">
    <source>
        <dbReference type="EMBL" id="RJP20016.1"/>
    </source>
</evidence>
<dbReference type="InterPro" id="IPR016181">
    <property type="entry name" value="Acyl_CoA_acyltransferase"/>
</dbReference>
<dbReference type="GO" id="GO:0016747">
    <property type="term" value="F:acyltransferase activity, transferring groups other than amino-acyl groups"/>
    <property type="evidence" value="ECO:0007669"/>
    <property type="project" value="InterPro"/>
</dbReference>
<reference evidence="2 3" key="1">
    <citation type="journal article" date="2017" name="ISME J.">
        <title>Energy and carbon metabolisms in a deep terrestrial subsurface fluid microbial community.</title>
        <authorList>
            <person name="Momper L."/>
            <person name="Jungbluth S.P."/>
            <person name="Lee M.D."/>
            <person name="Amend J.P."/>
        </authorList>
    </citation>
    <scope>NUCLEOTIDE SEQUENCE [LARGE SCALE GENOMIC DNA]</scope>
    <source>
        <strain evidence="2">SURF_5</strain>
    </source>
</reference>
<name>A0A3A4NPP3_ABYX5</name>
<sequence>MIIIRHMRNSEIERIAEVDRSEYITKNYINDNGSLETRDVDWHVPPWSADGEGVHSVRAKIEEWRPLLDDGGAMFGAFDEEHLVGFGIYRPNLSENTAQLAALYVSNGYRNQGIGALLAGEVAQQARADGARKLYVSATPTVSTVHFYMGQGFALTRKINRRLFDLEPRDIHVIKNL</sequence>
<evidence type="ECO:0000259" key="1">
    <source>
        <dbReference type="PROSITE" id="PS51186"/>
    </source>
</evidence>
<dbReference type="EMBL" id="QZKU01000081">
    <property type="protein sequence ID" value="RJP20016.1"/>
    <property type="molecule type" value="Genomic_DNA"/>
</dbReference>
<protein>
    <submittedName>
        <fullName evidence="2">GNAT family N-acetyltransferase</fullName>
    </submittedName>
</protein>